<dbReference type="SUPFAM" id="SSF55957">
    <property type="entry name" value="Phosphoglucomutase, C-terminal domain"/>
    <property type="match status" value="1"/>
</dbReference>
<evidence type="ECO:0000256" key="5">
    <source>
        <dbReference type="ARBA" id="ARBA00012730"/>
    </source>
</evidence>
<feature type="domain" description="Alpha-D-phosphohexomutase alpha/beta/alpha" evidence="14">
    <location>
        <begin position="251"/>
        <end position="359"/>
    </location>
</feature>
<feature type="domain" description="Alpha-D-phosphohexomutase alpha/beta/alpha" evidence="12">
    <location>
        <begin position="3"/>
        <end position="133"/>
    </location>
</feature>
<reference evidence="15 16" key="1">
    <citation type="submission" date="2011-11" db="EMBL/GenBank/DDBJ databases">
        <title>Improved High-Quality Draft sequence of Beggiatoa alba B18lD.</title>
        <authorList>
            <consortium name="US DOE Joint Genome Institute"/>
            <person name="Lucas S."/>
            <person name="Han J."/>
            <person name="Lapidus A."/>
            <person name="Cheng J.-F."/>
            <person name="Goodwin L."/>
            <person name="Pitluck S."/>
            <person name="Peters L."/>
            <person name="Mikhailova N."/>
            <person name="Held B."/>
            <person name="Detter J.C."/>
            <person name="Han C."/>
            <person name="Tapia R."/>
            <person name="Land M."/>
            <person name="Hauser L."/>
            <person name="Kyrpides N."/>
            <person name="Ivanova N."/>
            <person name="Pagani I."/>
            <person name="Samuel K."/>
            <person name="Teske A."/>
            <person name="Mueller J."/>
            <person name="Woyke T."/>
        </authorList>
    </citation>
    <scope>NUCLEOTIDE SEQUENCE [LARGE SCALE GENOMIC DNA]</scope>
    <source>
        <strain evidence="15 16">B18LD</strain>
    </source>
</reference>
<dbReference type="Pfam" id="PF00408">
    <property type="entry name" value="PGM_PMM_IV"/>
    <property type="match status" value="1"/>
</dbReference>
<evidence type="ECO:0000256" key="6">
    <source>
        <dbReference type="ARBA" id="ARBA00022553"/>
    </source>
</evidence>
<dbReference type="InterPro" id="IPR005844">
    <property type="entry name" value="A-D-PHexomutase_a/b/a-I"/>
</dbReference>
<keyword evidence="8 10" id="KW-0460">Magnesium</keyword>
<protein>
    <recommendedName>
        <fullName evidence="5">phosphomannomutase</fullName>
        <ecNumber evidence="5">5.4.2.8</ecNumber>
    </recommendedName>
</protein>
<evidence type="ECO:0000256" key="9">
    <source>
        <dbReference type="ARBA" id="ARBA00023235"/>
    </source>
</evidence>
<dbReference type="CDD" id="cd03089">
    <property type="entry name" value="PMM_PGM"/>
    <property type="match status" value="1"/>
</dbReference>
<evidence type="ECO:0000259" key="12">
    <source>
        <dbReference type="Pfam" id="PF02878"/>
    </source>
</evidence>
<dbReference type="Proteomes" id="UP000005744">
    <property type="component" value="Unassembled WGS sequence"/>
</dbReference>
<comment type="similarity">
    <text evidence="4 10">Belongs to the phosphohexose mutase family.</text>
</comment>
<dbReference type="Pfam" id="PF02878">
    <property type="entry name" value="PGM_PMM_I"/>
    <property type="match status" value="1"/>
</dbReference>
<evidence type="ECO:0000256" key="8">
    <source>
        <dbReference type="ARBA" id="ARBA00022842"/>
    </source>
</evidence>
<dbReference type="InterPro" id="IPR005843">
    <property type="entry name" value="A-D-PHexomutase_C"/>
</dbReference>
<comment type="cofactor">
    <cofactor evidence="2">
        <name>Mg(2+)</name>
        <dbReference type="ChEBI" id="CHEBI:18420"/>
    </cofactor>
</comment>
<keyword evidence="7 10" id="KW-0479">Metal-binding</keyword>
<dbReference type="InterPro" id="IPR005846">
    <property type="entry name" value="A-D-PHexomutase_a/b/a-III"/>
</dbReference>
<proteinExistence type="inferred from homology"/>
<dbReference type="InterPro" id="IPR005841">
    <property type="entry name" value="Alpha-D-phosphohexomutase_SF"/>
</dbReference>
<evidence type="ECO:0000259" key="11">
    <source>
        <dbReference type="Pfam" id="PF00408"/>
    </source>
</evidence>
<dbReference type="InterPro" id="IPR036900">
    <property type="entry name" value="A-D-PHexomutase_C_sf"/>
</dbReference>
<dbReference type="GO" id="GO:0004615">
    <property type="term" value="F:phosphomannomutase activity"/>
    <property type="evidence" value="ECO:0007669"/>
    <property type="project" value="UniProtKB-EC"/>
</dbReference>
<dbReference type="SUPFAM" id="SSF53738">
    <property type="entry name" value="Phosphoglucomutase, first 3 domains"/>
    <property type="match status" value="3"/>
</dbReference>
<comment type="pathway">
    <text evidence="3">Nucleotide-sugar biosynthesis; GDP-alpha-D-mannose biosynthesis; alpha-D-mannose 1-phosphate from D-fructose 6-phosphate: step 2/2.</text>
</comment>
<dbReference type="EMBL" id="JH600070">
    <property type="protein sequence ID" value="EIJ43339.1"/>
    <property type="molecule type" value="Genomic_DNA"/>
</dbReference>
<feature type="domain" description="Alpha-D-phosphohexomutase C-terminal" evidence="11">
    <location>
        <begin position="391"/>
        <end position="442"/>
    </location>
</feature>
<dbReference type="Pfam" id="PF02880">
    <property type="entry name" value="PGM_PMM_III"/>
    <property type="match status" value="1"/>
</dbReference>
<evidence type="ECO:0000256" key="2">
    <source>
        <dbReference type="ARBA" id="ARBA00001946"/>
    </source>
</evidence>
<comment type="catalytic activity">
    <reaction evidence="1">
        <text>alpha-D-mannose 1-phosphate = D-mannose 6-phosphate</text>
        <dbReference type="Rhea" id="RHEA:11140"/>
        <dbReference type="ChEBI" id="CHEBI:58409"/>
        <dbReference type="ChEBI" id="CHEBI:58735"/>
        <dbReference type="EC" id="5.4.2.8"/>
    </reaction>
</comment>
<evidence type="ECO:0000256" key="7">
    <source>
        <dbReference type="ARBA" id="ARBA00022723"/>
    </source>
</evidence>
<dbReference type="EC" id="5.4.2.8" evidence="5"/>
<dbReference type="GO" id="GO:0000287">
    <property type="term" value="F:magnesium ion binding"/>
    <property type="evidence" value="ECO:0007669"/>
    <property type="project" value="InterPro"/>
</dbReference>
<dbReference type="Pfam" id="PF02879">
    <property type="entry name" value="PGM_PMM_II"/>
    <property type="match status" value="1"/>
</dbReference>
<accession>I3CI96</accession>
<feature type="domain" description="Alpha-D-phosphohexomutase alpha/beta/alpha" evidence="13">
    <location>
        <begin position="149"/>
        <end position="246"/>
    </location>
</feature>
<evidence type="ECO:0000259" key="13">
    <source>
        <dbReference type="Pfam" id="PF02879"/>
    </source>
</evidence>
<dbReference type="HOGENOM" id="CLU_016950_9_1_6"/>
<dbReference type="eggNOG" id="COG1109">
    <property type="taxonomic scope" value="Bacteria"/>
</dbReference>
<dbReference type="AlphaFoldDB" id="I3CI96"/>
<dbReference type="InterPro" id="IPR005845">
    <property type="entry name" value="A-D-PHexomutase_a/b/a-II"/>
</dbReference>
<evidence type="ECO:0000256" key="4">
    <source>
        <dbReference type="ARBA" id="ARBA00010231"/>
    </source>
</evidence>
<dbReference type="PRINTS" id="PR00509">
    <property type="entry name" value="PGMPMM"/>
</dbReference>
<keyword evidence="9" id="KW-0413">Isomerase</keyword>
<dbReference type="InterPro" id="IPR016055">
    <property type="entry name" value="A-D-PHexomutase_a/b/a-I/II/III"/>
</dbReference>
<dbReference type="Gene3D" id="3.30.310.50">
    <property type="entry name" value="Alpha-D-phosphohexomutase, C-terminal domain"/>
    <property type="match status" value="1"/>
</dbReference>
<keyword evidence="16" id="KW-1185">Reference proteome</keyword>
<gene>
    <name evidence="15" type="ORF">BegalDRAFT_2494</name>
</gene>
<dbReference type="PANTHER" id="PTHR43771">
    <property type="entry name" value="PHOSPHOMANNOMUTASE"/>
    <property type="match status" value="1"/>
</dbReference>
<evidence type="ECO:0000313" key="15">
    <source>
        <dbReference type="EMBL" id="EIJ43339.1"/>
    </source>
</evidence>
<evidence type="ECO:0000259" key="14">
    <source>
        <dbReference type="Pfam" id="PF02880"/>
    </source>
</evidence>
<name>I3CI96_9GAMM</name>
<evidence type="ECO:0000256" key="10">
    <source>
        <dbReference type="RuleBase" id="RU004326"/>
    </source>
</evidence>
<evidence type="ECO:0000313" key="16">
    <source>
        <dbReference type="Proteomes" id="UP000005744"/>
    </source>
</evidence>
<dbReference type="STRING" id="395493.BegalDRAFT_2494"/>
<dbReference type="PANTHER" id="PTHR43771:SF2">
    <property type="entry name" value="PHOSPHOMANNOMUTASE_PHOSPHOGLUCOMUTASE"/>
    <property type="match status" value="1"/>
</dbReference>
<dbReference type="InterPro" id="IPR016066">
    <property type="entry name" value="A-D-PHexomutase_CS"/>
</dbReference>
<evidence type="ECO:0000256" key="1">
    <source>
        <dbReference type="ARBA" id="ARBA00000586"/>
    </source>
</evidence>
<dbReference type="FunFam" id="3.40.120.10:FF:000021">
    <property type="entry name" value="Phosphomannomutase/phosphoglucomutase"/>
    <property type="match status" value="1"/>
</dbReference>
<dbReference type="RefSeq" id="WP_002690433.1">
    <property type="nucleotide sequence ID" value="NZ_JH600070.1"/>
</dbReference>
<keyword evidence="6" id="KW-0597">Phosphoprotein</keyword>
<dbReference type="PROSITE" id="PS00710">
    <property type="entry name" value="PGM_PMM"/>
    <property type="match status" value="1"/>
</dbReference>
<dbReference type="GO" id="GO:0005975">
    <property type="term" value="P:carbohydrate metabolic process"/>
    <property type="evidence" value="ECO:0007669"/>
    <property type="project" value="InterPro"/>
</dbReference>
<dbReference type="OrthoDB" id="9803322at2"/>
<sequence length="455" mass="50203">MSVFRAYDVRGIVGDDLTVELVEKIGKAIGTKAVQKGIKQVVIARDGRLSGEQLQNALAQGIISTGRDVINVGRVPTPVLYFTTYHLQTGTGVMVTGSHNPPEYNGLKIMLDGETLSGGSIQSLRERVENGDFIQQAQGSISQFAIEDIYIQRIVNDVTLKRPFKVVVDSGNGVAGEIAPKLLRALGCEVIELFCEIDGNFPNHHPDPSLPENLQDLIKAVKTHQADIGLAFDGDADRLGVVDVNGQIVFPDRQMMLYAMDVLKRNQGAKIIYDVKCSRHLSRVIREHGGEPVMWKTGHSLIKSKLKETGSPLAGEMSGHIFFKERWYGFDDAIYTAARLLEILASDPRTPTAVLSALPNAVSTPELKLELAHYGEHFQLMEKVSQTFHFEGAEVSTIDGVRADFKDGWGLVRSSNTTPCLVIRFEADTQEALEKIQADFRRQFMAIDSNLKLPF</sequence>
<evidence type="ECO:0000256" key="3">
    <source>
        <dbReference type="ARBA" id="ARBA00004699"/>
    </source>
</evidence>
<dbReference type="Gene3D" id="3.40.120.10">
    <property type="entry name" value="Alpha-D-Glucose-1,6-Bisphosphate, subunit A, domain 3"/>
    <property type="match status" value="3"/>
</dbReference>
<organism evidence="15 16">
    <name type="scientific">Beggiatoa alba B18LD</name>
    <dbReference type="NCBI Taxonomy" id="395493"/>
    <lineage>
        <taxon>Bacteria</taxon>
        <taxon>Pseudomonadati</taxon>
        <taxon>Pseudomonadota</taxon>
        <taxon>Gammaproteobacteria</taxon>
        <taxon>Thiotrichales</taxon>
        <taxon>Thiotrichaceae</taxon>
        <taxon>Beggiatoa</taxon>
    </lineage>
</organism>